<gene>
    <name evidence="2" type="ORF">MJAP1_000816</name>
</gene>
<name>A0AAF0EZ45_9BASI</name>
<dbReference type="Pfam" id="PF08240">
    <property type="entry name" value="ADH_N"/>
    <property type="match status" value="1"/>
</dbReference>
<evidence type="ECO:0000313" key="2">
    <source>
        <dbReference type="EMBL" id="WFD37869.1"/>
    </source>
</evidence>
<dbReference type="GO" id="GO:0016651">
    <property type="term" value="F:oxidoreductase activity, acting on NAD(P)H"/>
    <property type="evidence" value="ECO:0007669"/>
    <property type="project" value="InterPro"/>
</dbReference>
<dbReference type="InterPro" id="IPR013154">
    <property type="entry name" value="ADH-like_N"/>
</dbReference>
<dbReference type="RefSeq" id="XP_060120766.1">
    <property type="nucleotide sequence ID" value="XM_060264783.1"/>
</dbReference>
<dbReference type="PANTHER" id="PTHR45348">
    <property type="entry name" value="HYPOTHETICAL OXIDOREDUCTASE (EUROFUNG)"/>
    <property type="match status" value="1"/>
</dbReference>
<keyword evidence="3" id="KW-1185">Reference proteome</keyword>
<accession>A0AAF0EZ45</accession>
<evidence type="ECO:0000313" key="3">
    <source>
        <dbReference type="Proteomes" id="UP001217754"/>
    </source>
</evidence>
<dbReference type="InterPro" id="IPR020843">
    <property type="entry name" value="ER"/>
</dbReference>
<reference evidence="2" key="1">
    <citation type="submission" date="2023-03" db="EMBL/GenBank/DDBJ databases">
        <title>Mating type loci evolution in Malassezia.</title>
        <authorList>
            <person name="Coelho M.A."/>
        </authorList>
    </citation>
    <scope>NUCLEOTIDE SEQUENCE</scope>
    <source>
        <strain evidence="2">CBS 9431</strain>
    </source>
</reference>
<dbReference type="SUPFAM" id="SSF51735">
    <property type="entry name" value="NAD(P)-binding Rossmann-fold domains"/>
    <property type="match status" value="1"/>
</dbReference>
<sequence>MTSQIPNQTNALIIEGKGQAAVKQVKTPVPSDTQILVQVHNVGLNPTDWKHLDFFPQVGTTVGSDYVGTVVQKGAKAGTDIAVGDRVAGSVHGSWEVGVGAFANYLTTSPESVTRIPSNVPDEEAAGIGIGGYTAYFGLFQDKHLGLTAPDASSTTLPPVDQSKKLLVWSGSTSVGQFVIQFARAAGLYVITTASPKNHAFLRVLGAAETFDYSDTTTPDKIAEAHPDLVYAYDTFSERGSQEASARALSKMQPSKLVVILPLSNEISKVNDKVKATFFLFYSMIGKEIDIYSTHISQKEAEEDAAYLREFTSSGAFSKMLAHGLVKPNRTSPQTGGLQAIPAGLDRLRQNKVTGEKLTYAL</sequence>
<dbReference type="InterPro" id="IPR011032">
    <property type="entry name" value="GroES-like_sf"/>
</dbReference>
<dbReference type="Gene3D" id="3.90.180.10">
    <property type="entry name" value="Medium-chain alcohol dehydrogenases, catalytic domain"/>
    <property type="match status" value="1"/>
</dbReference>
<feature type="domain" description="Enoyl reductase (ER)" evidence="1">
    <location>
        <begin position="18"/>
        <end position="259"/>
    </location>
</feature>
<evidence type="ECO:0000259" key="1">
    <source>
        <dbReference type="SMART" id="SM00829"/>
    </source>
</evidence>
<dbReference type="GeneID" id="85224465"/>
<dbReference type="EMBL" id="CP119958">
    <property type="protein sequence ID" value="WFD37869.1"/>
    <property type="molecule type" value="Genomic_DNA"/>
</dbReference>
<dbReference type="CDD" id="cd08249">
    <property type="entry name" value="enoyl_reductase_like"/>
    <property type="match status" value="1"/>
</dbReference>
<proteinExistence type="predicted"/>
<dbReference type="SMART" id="SM00829">
    <property type="entry name" value="PKS_ER"/>
    <property type="match status" value="1"/>
</dbReference>
<dbReference type="SUPFAM" id="SSF50129">
    <property type="entry name" value="GroES-like"/>
    <property type="match status" value="1"/>
</dbReference>
<protein>
    <recommendedName>
        <fullName evidence="1">Enoyl reductase (ER) domain-containing protein</fullName>
    </recommendedName>
</protein>
<dbReference type="InterPro" id="IPR047122">
    <property type="entry name" value="Trans-enoyl_RdTase-like"/>
</dbReference>
<dbReference type="Gene3D" id="3.40.50.720">
    <property type="entry name" value="NAD(P)-binding Rossmann-like Domain"/>
    <property type="match status" value="1"/>
</dbReference>
<dbReference type="AlphaFoldDB" id="A0AAF0EZ45"/>
<dbReference type="InterPro" id="IPR036291">
    <property type="entry name" value="NAD(P)-bd_dom_sf"/>
</dbReference>
<organism evidence="2 3">
    <name type="scientific">Malassezia japonica</name>
    <dbReference type="NCBI Taxonomy" id="223818"/>
    <lineage>
        <taxon>Eukaryota</taxon>
        <taxon>Fungi</taxon>
        <taxon>Dikarya</taxon>
        <taxon>Basidiomycota</taxon>
        <taxon>Ustilaginomycotina</taxon>
        <taxon>Malasseziomycetes</taxon>
        <taxon>Malasseziales</taxon>
        <taxon>Malasseziaceae</taxon>
        <taxon>Malassezia</taxon>
    </lineage>
</organism>
<dbReference type="Proteomes" id="UP001217754">
    <property type="component" value="Chromosome 1"/>
</dbReference>
<dbReference type="PANTHER" id="PTHR45348:SF2">
    <property type="entry name" value="ZINC-TYPE ALCOHOL DEHYDROGENASE-LIKE PROTEIN C2E1P3.01"/>
    <property type="match status" value="1"/>
</dbReference>